<protein>
    <submittedName>
        <fullName evidence="1">Uncharacterized protein</fullName>
    </submittedName>
</protein>
<proteinExistence type="predicted"/>
<evidence type="ECO:0000313" key="1">
    <source>
        <dbReference type="EMBL" id="EDO47285.1"/>
    </source>
</evidence>
<gene>
    <name evidence="1" type="ORF">NEMVEDRAFT_v1g199316</name>
</gene>
<dbReference type="STRING" id="45351.A7RMK6"/>
<dbReference type="GO" id="GO:0003676">
    <property type="term" value="F:nucleic acid binding"/>
    <property type="evidence" value="ECO:0007669"/>
    <property type="project" value="InterPro"/>
</dbReference>
<organism evidence="1 2">
    <name type="scientific">Nematostella vectensis</name>
    <name type="common">Starlet sea anemone</name>
    <dbReference type="NCBI Taxonomy" id="45351"/>
    <lineage>
        <taxon>Eukaryota</taxon>
        <taxon>Metazoa</taxon>
        <taxon>Cnidaria</taxon>
        <taxon>Anthozoa</taxon>
        <taxon>Hexacorallia</taxon>
        <taxon>Actiniaria</taxon>
        <taxon>Edwardsiidae</taxon>
        <taxon>Nematostella</taxon>
    </lineage>
</organism>
<evidence type="ECO:0000313" key="2">
    <source>
        <dbReference type="Proteomes" id="UP000001593"/>
    </source>
</evidence>
<reference evidence="1 2" key="1">
    <citation type="journal article" date="2007" name="Science">
        <title>Sea anemone genome reveals ancestral eumetazoan gene repertoire and genomic organization.</title>
        <authorList>
            <person name="Putnam N.H."/>
            <person name="Srivastava M."/>
            <person name="Hellsten U."/>
            <person name="Dirks B."/>
            <person name="Chapman J."/>
            <person name="Salamov A."/>
            <person name="Terry A."/>
            <person name="Shapiro H."/>
            <person name="Lindquist E."/>
            <person name="Kapitonov V.V."/>
            <person name="Jurka J."/>
            <person name="Genikhovich G."/>
            <person name="Grigoriev I.V."/>
            <person name="Lucas S.M."/>
            <person name="Steele R.E."/>
            <person name="Finnerty J.R."/>
            <person name="Technau U."/>
            <person name="Martindale M.Q."/>
            <person name="Rokhsar D.S."/>
        </authorList>
    </citation>
    <scope>NUCLEOTIDE SEQUENCE [LARGE SCALE GENOMIC DNA]</scope>
    <source>
        <strain evidence="2">CH2 X CH6</strain>
    </source>
</reference>
<dbReference type="PhylomeDB" id="A7RMK6"/>
<dbReference type="Gene3D" id="3.30.420.10">
    <property type="entry name" value="Ribonuclease H-like superfamily/Ribonuclease H"/>
    <property type="match status" value="1"/>
</dbReference>
<dbReference type="AlphaFoldDB" id="A7RMK6"/>
<dbReference type="HOGENOM" id="CLU_1186243_0_0_1"/>
<accession>A7RMK6</accession>
<dbReference type="Proteomes" id="UP000001593">
    <property type="component" value="Unassembled WGS sequence"/>
</dbReference>
<dbReference type="InParanoid" id="A7RMK6"/>
<keyword evidence="2" id="KW-1185">Reference proteome</keyword>
<sequence length="234" mass="27230">MSTLDNFVCLHCLTEPVNATENEEIDEPVFALSWSLVNAKSNQVINEITKTKAQITPTFRCGTKFQQFIEENLTSRGEKWSIVTDGQLTLRHFIHTQAIKNKIKLSEDFYNFYDLRKEFQREESTMTTISRNNDNIFKKILRRYDLKTITIATIRLRYHNKIHRDRHDTITIQSQRTIAIATTLLLHEGITTVPGVLTPSTPNPPPPRHERPYERTFLYRICTFAPKGVLHNIS</sequence>
<dbReference type="EMBL" id="DS469520">
    <property type="protein sequence ID" value="EDO47285.1"/>
    <property type="molecule type" value="Genomic_DNA"/>
</dbReference>
<dbReference type="InterPro" id="IPR036397">
    <property type="entry name" value="RNaseH_sf"/>
</dbReference>
<name>A7RMK6_NEMVE</name>